<dbReference type="SMART" id="SM00256">
    <property type="entry name" value="FBOX"/>
    <property type="match status" value="1"/>
</dbReference>
<dbReference type="Proteomes" id="UP001603857">
    <property type="component" value="Unassembled WGS sequence"/>
</dbReference>
<dbReference type="PANTHER" id="PTHR31672:SF13">
    <property type="entry name" value="F-BOX PROTEIN CPR30-LIKE"/>
    <property type="match status" value="1"/>
</dbReference>
<protein>
    <recommendedName>
        <fullName evidence="1">F-box domain-containing protein</fullName>
    </recommendedName>
</protein>
<dbReference type="PANTHER" id="PTHR31672">
    <property type="entry name" value="BNACNNG10540D PROTEIN"/>
    <property type="match status" value="1"/>
</dbReference>
<dbReference type="InterPro" id="IPR050796">
    <property type="entry name" value="SCF_F-box_component"/>
</dbReference>
<sequence>MVETREDNKITIQSMFLGILAPTTLFVDSFRNYIRSMLIVSNTTNESPLLPDDLITEILLRVPVRSLLRWGLVCKSWETLISNPQFVKQHYLATSTNMTHQQLICPILGEPFKMASCSVEHIFRYPPTPFNVTCFDMGDKFHILGSCHGLLWLFSVGLRYMKLCNLTMGTITSKTFPSPILRYSATFRGFGYDHLNDKYKLFLVVDSETETSAFGTNAEENPRKMTNIFTFGTNAKASSWKVIQDFPCDADAASDFYGKFVSGTGTLNWLVEKKESDVILSFDLASETYGEVLLPDGVGNMITIPQLVILSNCLGVSFFDSEKDHLVLWQMKEYGVQHSWTRLMVIPYFRLTLSPHHEDYNLNWFDFVVPLCISEDGVLMLKTKSKLVLYNPHDGSWDLPIIDGFIYKKIQTYHQSLVSVLF</sequence>
<dbReference type="Gene3D" id="1.20.1280.50">
    <property type="match status" value="1"/>
</dbReference>
<dbReference type="EMBL" id="JBGMDY010000005">
    <property type="protein sequence ID" value="KAL2333126.1"/>
    <property type="molecule type" value="Genomic_DNA"/>
</dbReference>
<organism evidence="2 3">
    <name type="scientific">Flemingia macrophylla</name>
    <dbReference type="NCBI Taxonomy" id="520843"/>
    <lineage>
        <taxon>Eukaryota</taxon>
        <taxon>Viridiplantae</taxon>
        <taxon>Streptophyta</taxon>
        <taxon>Embryophyta</taxon>
        <taxon>Tracheophyta</taxon>
        <taxon>Spermatophyta</taxon>
        <taxon>Magnoliopsida</taxon>
        <taxon>eudicotyledons</taxon>
        <taxon>Gunneridae</taxon>
        <taxon>Pentapetalae</taxon>
        <taxon>rosids</taxon>
        <taxon>fabids</taxon>
        <taxon>Fabales</taxon>
        <taxon>Fabaceae</taxon>
        <taxon>Papilionoideae</taxon>
        <taxon>50 kb inversion clade</taxon>
        <taxon>NPAAA clade</taxon>
        <taxon>indigoferoid/millettioid clade</taxon>
        <taxon>Phaseoleae</taxon>
        <taxon>Flemingia</taxon>
    </lineage>
</organism>
<name>A0ABD1MBG3_9FABA</name>
<dbReference type="InterPro" id="IPR017451">
    <property type="entry name" value="F-box-assoc_interact_dom"/>
</dbReference>
<gene>
    <name evidence="2" type="ORF">Fmac_014339</name>
</gene>
<dbReference type="AlphaFoldDB" id="A0ABD1MBG3"/>
<comment type="caution">
    <text evidence="2">The sequence shown here is derived from an EMBL/GenBank/DDBJ whole genome shotgun (WGS) entry which is preliminary data.</text>
</comment>
<dbReference type="SUPFAM" id="SSF81383">
    <property type="entry name" value="F-box domain"/>
    <property type="match status" value="1"/>
</dbReference>
<feature type="domain" description="F-box" evidence="1">
    <location>
        <begin position="44"/>
        <end position="90"/>
    </location>
</feature>
<dbReference type="NCBIfam" id="TIGR01640">
    <property type="entry name" value="F_box_assoc_1"/>
    <property type="match status" value="1"/>
</dbReference>
<proteinExistence type="predicted"/>
<dbReference type="InterPro" id="IPR013187">
    <property type="entry name" value="F-box-assoc_dom_typ3"/>
</dbReference>
<accession>A0ABD1MBG3</accession>
<dbReference type="InterPro" id="IPR001810">
    <property type="entry name" value="F-box_dom"/>
</dbReference>
<dbReference type="PROSITE" id="PS50181">
    <property type="entry name" value="FBOX"/>
    <property type="match status" value="1"/>
</dbReference>
<dbReference type="Pfam" id="PF08268">
    <property type="entry name" value="FBA_3"/>
    <property type="match status" value="1"/>
</dbReference>
<evidence type="ECO:0000259" key="1">
    <source>
        <dbReference type="PROSITE" id="PS50181"/>
    </source>
</evidence>
<evidence type="ECO:0000313" key="3">
    <source>
        <dbReference type="Proteomes" id="UP001603857"/>
    </source>
</evidence>
<dbReference type="Pfam" id="PF00646">
    <property type="entry name" value="F-box"/>
    <property type="match status" value="1"/>
</dbReference>
<keyword evidence="3" id="KW-1185">Reference proteome</keyword>
<dbReference type="CDD" id="cd22157">
    <property type="entry name" value="F-box_AtFBW1-like"/>
    <property type="match status" value="1"/>
</dbReference>
<reference evidence="2 3" key="1">
    <citation type="submission" date="2024-08" db="EMBL/GenBank/DDBJ databases">
        <title>Insights into the chromosomal genome structure of Flemingia macrophylla.</title>
        <authorList>
            <person name="Ding Y."/>
            <person name="Zhao Y."/>
            <person name="Bi W."/>
            <person name="Wu M."/>
            <person name="Zhao G."/>
            <person name="Gong Y."/>
            <person name="Li W."/>
            <person name="Zhang P."/>
        </authorList>
    </citation>
    <scope>NUCLEOTIDE SEQUENCE [LARGE SCALE GENOMIC DNA]</scope>
    <source>
        <strain evidence="2">DYQJB</strain>
        <tissue evidence="2">Leaf</tissue>
    </source>
</reference>
<evidence type="ECO:0000313" key="2">
    <source>
        <dbReference type="EMBL" id="KAL2333126.1"/>
    </source>
</evidence>
<dbReference type="InterPro" id="IPR036047">
    <property type="entry name" value="F-box-like_dom_sf"/>
</dbReference>